<accession>W9C8Z5</accession>
<gene>
    <name evidence="2" type="ORF">SBOR_6393</name>
</gene>
<feature type="compositionally biased region" description="Basic and acidic residues" evidence="1">
    <location>
        <begin position="9"/>
        <end position="25"/>
    </location>
</feature>
<keyword evidence="3" id="KW-1185">Reference proteome</keyword>
<dbReference type="HOGENOM" id="CLU_1886952_0_0_1"/>
<evidence type="ECO:0000313" key="2">
    <source>
        <dbReference type="EMBL" id="ESZ93237.1"/>
    </source>
</evidence>
<name>W9C8Z5_SCLBF</name>
<reference evidence="2 3" key="1">
    <citation type="journal article" date="2014" name="Genome Announc.">
        <title>Draft genome sequence of Sclerotinia borealis, a psychrophilic plant pathogenic fungus.</title>
        <authorList>
            <person name="Mardanov A.V."/>
            <person name="Beletsky A.V."/>
            <person name="Kadnikov V.V."/>
            <person name="Ignatov A.N."/>
            <person name="Ravin N.V."/>
        </authorList>
    </citation>
    <scope>NUCLEOTIDE SEQUENCE [LARGE SCALE GENOMIC DNA]</scope>
    <source>
        <strain evidence="3">F-4157</strain>
    </source>
</reference>
<evidence type="ECO:0000256" key="1">
    <source>
        <dbReference type="SAM" id="MobiDB-lite"/>
    </source>
</evidence>
<dbReference type="EMBL" id="AYSA01000334">
    <property type="protein sequence ID" value="ESZ93237.1"/>
    <property type="molecule type" value="Genomic_DNA"/>
</dbReference>
<proteinExistence type="predicted"/>
<comment type="caution">
    <text evidence="2">The sequence shown here is derived from an EMBL/GenBank/DDBJ whole genome shotgun (WGS) entry which is preliminary data.</text>
</comment>
<dbReference type="Proteomes" id="UP000019487">
    <property type="component" value="Unassembled WGS sequence"/>
</dbReference>
<organism evidence="2 3">
    <name type="scientific">Sclerotinia borealis (strain F-4128)</name>
    <dbReference type="NCBI Taxonomy" id="1432307"/>
    <lineage>
        <taxon>Eukaryota</taxon>
        <taxon>Fungi</taxon>
        <taxon>Dikarya</taxon>
        <taxon>Ascomycota</taxon>
        <taxon>Pezizomycotina</taxon>
        <taxon>Leotiomycetes</taxon>
        <taxon>Helotiales</taxon>
        <taxon>Sclerotiniaceae</taxon>
        <taxon>Sclerotinia</taxon>
    </lineage>
</organism>
<protein>
    <submittedName>
        <fullName evidence="2">Uncharacterized protein</fullName>
    </submittedName>
</protein>
<feature type="region of interest" description="Disordered" evidence="1">
    <location>
        <begin position="1"/>
        <end position="32"/>
    </location>
</feature>
<evidence type="ECO:0000313" key="3">
    <source>
        <dbReference type="Proteomes" id="UP000019487"/>
    </source>
</evidence>
<dbReference type="AlphaFoldDB" id="W9C8Z5"/>
<sequence>MLELEGDMEEWKLKGQKKEEPKQEDTYDTLMFPETSPDVNIKKLQRANDSGFGDEVKPKLELKLNLGRPNRNFFIPHNILIISVLPRFGVCPIVAKSSVDPSNFLTPGFLSGVAVDMEQGMETAESYFEDYELLL</sequence>